<reference evidence="10 11" key="1">
    <citation type="journal article" date="2017" name="Environ. Microbiol.">
        <title>Decay of the glycolytic pathway and adaptation to intranuclear parasitism within Enterocytozoonidae microsporidia.</title>
        <authorList>
            <person name="Wiredu Boakye D."/>
            <person name="Jaroenlak P."/>
            <person name="Prachumwat A."/>
            <person name="Williams T.A."/>
            <person name="Bateman K.S."/>
            <person name="Itsathitphaisarn O."/>
            <person name="Sritunyalucksana K."/>
            <person name="Paszkiewicz K.H."/>
            <person name="Moore K.A."/>
            <person name="Stentiford G.D."/>
            <person name="Williams B.A."/>
        </authorList>
    </citation>
    <scope>NUCLEOTIDE SEQUENCE [LARGE SCALE GENOMIC DNA]</scope>
    <source>
        <strain evidence="10 11">GB1</strain>
    </source>
</reference>
<organism evidence="10 11">
    <name type="scientific">Enterospora canceri</name>
    <dbReference type="NCBI Taxonomy" id="1081671"/>
    <lineage>
        <taxon>Eukaryota</taxon>
        <taxon>Fungi</taxon>
        <taxon>Fungi incertae sedis</taxon>
        <taxon>Microsporidia</taxon>
        <taxon>Enterocytozoonidae</taxon>
        <taxon>Enterospora</taxon>
    </lineage>
</organism>
<dbReference type="PANTHER" id="PTHR31187">
    <property type="match status" value="1"/>
</dbReference>
<dbReference type="OrthoDB" id="2190844at2759"/>
<evidence type="ECO:0000256" key="5">
    <source>
        <dbReference type="ARBA" id="ARBA00022741"/>
    </source>
</evidence>
<dbReference type="Proteomes" id="UP000192639">
    <property type="component" value="Unassembled WGS sequence"/>
</dbReference>
<dbReference type="GO" id="GO:0005524">
    <property type="term" value="F:ATP binding"/>
    <property type="evidence" value="ECO:0007669"/>
    <property type="project" value="UniProtKB-KW"/>
</dbReference>
<evidence type="ECO:0000313" key="11">
    <source>
        <dbReference type="Proteomes" id="UP000192639"/>
    </source>
</evidence>
<feature type="transmembrane region" description="Helical" evidence="9">
    <location>
        <begin position="286"/>
        <end position="304"/>
    </location>
</feature>
<dbReference type="Pfam" id="PF03219">
    <property type="entry name" value="TLC"/>
    <property type="match status" value="1"/>
</dbReference>
<sequence>MLDLRHENDVEEDVSHRRGFFRNIRIAPEEYAKFGLFGTMFFFIGFIYAFMRILKDMFVMKKQDASCFNFIKIFYILPISFAVVIGINYAMQRRSVSKIFNVCLITFAALFSFFGVFVVFEEQLMFDSNAIKDRYEDSNKLLRDFMYTVAEPIATLIYITAELWGSIILSYLFLSYLNESCSERQHSRFIPPLFILTNLSLLTSALVTTWMIKAKESMDDSQLRVFMGAFFFVEAALTLVILVFKYALENKVLVRPVFVPTERRSKKPKPKVSFGESIRTMMKSRFLLIMCGVVFFYNALYNLVETVYKFGIKAGAEAKNVDKADYSAKFNNIDQYITSIVVIALNFSSFSHLADTRGWTFVAMLTPIMGAISLVCVFGLGTFNSAATDDSFSFLNAMVPAGSSHIFLENFLGVLIVSAMKIFKFTAFDVTKERISMRIEDRYRPKFKSIYDGIFNKLGKSGGSLYGVVINTLFSTIDARGVSLITGIIGAVFVFFWISGVYYLGELYNDAIKHHAPIDIDLFDKEEAEVEPEESKNKEKEIVATK</sequence>
<keyword evidence="6 9" id="KW-0067">ATP-binding</keyword>
<feature type="transmembrane region" description="Helical" evidence="9">
    <location>
        <begin position="153"/>
        <end position="177"/>
    </location>
</feature>
<evidence type="ECO:0000256" key="2">
    <source>
        <dbReference type="ARBA" id="ARBA00007127"/>
    </source>
</evidence>
<dbReference type="InterPro" id="IPR004667">
    <property type="entry name" value="ADP_ATP_car_bac_type"/>
</dbReference>
<feature type="transmembrane region" description="Helical" evidence="9">
    <location>
        <begin position="70"/>
        <end position="87"/>
    </location>
</feature>
<keyword evidence="7 9" id="KW-1133">Transmembrane helix</keyword>
<comment type="subcellular location">
    <subcellularLocation>
        <location evidence="1 9">Membrane</location>
        <topology evidence="1 9">Multi-pass membrane protein</topology>
    </subcellularLocation>
</comment>
<evidence type="ECO:0000256" key="1">
    <source>
        <dbReference type="ARBA" id="ARBA00004141"/>
    </source>
</evidence>
<feature type="transmembrane region" description="Helical" evidence="9">
    <location>
        <begin position="482"/>
        <end position="504"/>
    </location>
</feature>
<evidence type="ECO:0000256" key="4">
    <source>
        <dbReference type="ARBA" id="ARBA00022692"/>
    </source>
</evidence>
<evidence type="ECO:0000256" key="8">
    <source>
        <dbReference type="ARBA" id="ARBA00023136"/>
    </source>
</evidence>
<comment type="similarity">
    <text evidence="2 9">Belongs to the ADP/ATP translocase tlc family.</text>
</comment>
<evidence type="ECO:0000313" key="10">
    <source>
        <dbReference type="EMBL" id="ORD93646.1"/>
    </source>
</evidence>
<evidence type="ECO:0000256" key="9">
    <source>
        <dbReference type="RuleBase" id="RU363121"/>
    </source>
</evidence>
<name>A0A1Y1S5D8_9MICR</name>
<keyword evidence="3 9" id="KW-0813">Transport</keyword>
<keyword evidence="5 9" id="KW-0547">Nucleotide-binding</keyword>
<comment type="caution">
    <text evidence="10">The sequence shown here is derived from an EMBL/GenBank/DDBJ whole genome shotgun (WGS) entry which is preliminary data.</text>
</comment>
<dbReference type="AlphaFoldDB" id="A0A1Y1S5D8"/>
<dbReference type="GO" id="GO:0016020">
    <property type="term" value="C:membrane"/>
    <property type="evidence" value="ECO:0007669"/>
    <property type="project" value="UniProtKB-SubCell"/>
</dbReference>
<dbReference type="InterPro" id="IPR036259">
    <property type="entry name" value="MFS_trans_sf"/>
</dbReference>
<accession>A0A1Y1S5D8</accession>
<evidence type="ECO:0000256" key="7">
    <source>
        <dbReference type="ARBA" id="ARBA00022989"/>
    </source>
</evidence>
<dbReference type="EMBL" id="LWDP01000060">
    <property type="protein sequence ID" value="ORD93646.1"/>
    <property type="molecule type" value="Genomic_DNA"/>
</dbReference>
<keyword evidence="11" id="KW-1185">Reference proteome</keyword>
<feature type="transmembrane region" description="Helical" evidence="9">
    <location>
        <begin position="361"/>
        <end position="386"/>
    </location>
</feature>
<keyword evidence="4 9" id="KW-0812">Transmembrane</keyword>
<keyword evidence="8 9" id="KW-0472">Membrane</keyword>
<feature type="transmembrane region" description="Helical" evidence="9">
    <location>
        <begin position="406"/>
        <end position="428"/>
    </location>
</feature>
<dbReference type="SUPFAM" id="SSF103473">
    <property type="entry name" value="MFS general substrate transporter"/>
    <property type="match status" value="1"/>
</dbReference>
<dbReference type="VEuPathDB" id="MicrosporidiaDB:ECANGB1_1844"/>
<gene>
    <name evidence="10" type="primary">NTT1</name>
    <name evidence="10" type="ORF">ECANGB1_1844</name>
</gene>
<protein>
    <recommendedName>
        <fullName evidence="9">ADP,ATP carrier protein</fullName>
    </recommendedName>
</protein>
<dbReference type="PANTHER" id="PTHR31187:SF1">
    <property type="entry name" value="ADP,ATP CARRIER PROTEIN 1"/>
    <property type="match status" value="1"/>
</dbReference>
<dbReference type="GO" id="GO:0005471">
    <property type="term" value="F:ATP:ADP antiporter activity"/>
    <property type="evidence" value="ECO:0007669"/>
    <property type="project" value="InterPro"/>
</dbReference>
<proteinExistence type="inferred from homology"/>
<feature type="transmembrane region" description="Helical" evidence="9">
    <location>
        <begin position="31"/>
        <end position="50"/>
    </location>
</feature>
<feature type="transmembrane region" description="Helical" evidence="9">
    <location>
        <begin position="336"/>
        <end position="354"/>
    </location>
</feature>
<feature type="transmembrane region" description="Helical" evidence="9">
    <location>
        <begin position="224"/>
        <end position="248"/>
    </location>
</feature>
<feature type="transmembrane region" description="Helical" evidence="9">
    <location>
        <begin position="99"/>
        <end position="120"/>
    </location>
</feature>
<feature type="transmembrane region" description="Helical" evidence="9">
    <location>
        <begin position="189"/>
        <end position="212"/>
    </location>
</feature>
<evidence type="ECO:0000256" key="6">
    <source>
        <dbReference type="ARBA" id="ARBA00022840"/>
    </source>
</evidence>
<evidence type="ECO:0000256" key="3">
    <source>
        <dbReference type="ARBA" id="ARBA00022448"/>
    </source>
</evidence>